<keyword evidence="2" id="KW-1185">Reference proteome</keyword>
<dbReference type="HOGENOM" id="CLU_1944607_0_0_9"/>
<accession>A0A075R1R6</accession>
<dbReference type="Proteomes" id="UP000005850">
    <property type="component" value="Chromosome"/>
</dbReference>
<reference evidence="1 2" key="1">
    <citation type="journal article" date="2011" name="J. Bacteriol.">
        <title>Genome sequence of Brevibacillus laterosporus LMG 15441, a pathogen of invertebrates.</title>
        <authorList>
            <person name="Djukic M."/>
            <person name="Poehlein A."/>
            <person name="Thurmer A."/>
            <person name="Daniel R."/>
        </authorList>
    </citation>
    <scope>NUCLEOTIDE SEQUENCE [LARGE SCALE GENOMIC DNA]</scope>
    <source>
        <strain evidence="1 2">LMG 15441</strain>
    </source>
</reference>
<evidence type="ECO:0000313" key="2">
    <source>
        <dbReference type="Proteomes" id="UP000005850"/>
    </source>
</evidence>
<evidence type="ECO:0000313" key="1">
    <source>
        <dbReference type="EMBL" id="AIG26532.1"/>
    </source>
</evidence>
<dbReference type="EMBL" id="CP007806">
    <property type="protein sequence ID" value="AIG26532.1"/>
    <property type="molecule type" value="Genomic_DNA"/>
</dbReference>
<name>A0A075R1R6_BRELA</name>
<dbReference type="RefSeq" id="WP_003337398.1">
    <property type="nucleotide sequence ID" value="NZ_CP007806.1"/>
</dbReference>
<dbReference type="KEGG" id="blr:BRLA_c022110"/>
<dbReference type="eggNOG" id="ENOG502ZTJW">
    <property type="taxonomic scope" value="Bacteria"/>
</dbReference>
<dbReference type="AlphaFoldDB" id="A0A075R1R6"/>
<proteinExistence type="predicted"/>
<organism evidence="1 2">
    <name type="scientific">Brevibacillus laterosporus LMG 15441</name>
    <dbReference type="NCBI Taxonomy" id="1042163"/>
    <lineage>
        <taxon>Bacteria</taxon>
        <taxon>Bacillati</taxon>
        <taxon>Bacillota</taxon>
        <taxon>Bacilli</taxon>
        <taxon>Bacillales</taxon>
        <taxon>Paenibacillaceae</taxon>
        <taxon>Brevibacillus</taxon>
    </lineage>
</organism>
<evidence type="ECO:0008006" key="3">
    <source>
        <dbReference type="Google" id="ProtNLM"/>
    </source>
</evidence>
<dbReference type="STRING" id="1042163.BRLA_c022110"/>
<dbReference type="InterPro" id="IPR054221">
    <property type="entry name" value="DUF6941"/>
</dbReference>
<protein>
    <recommendedName>
        <fullName evidence="3">YtkA-like domain-containing protein</fullName>
    </recommendedName>
</protein>
<sequence length="129" mass="14776">MHSQLVVVDNIEFSKEHKKHDIGQILHDITIPALPCVYTFQMFIALKELPDQATFELQLKIKDRNGKDVGISSPITMYHERKDEQSSEMETSLKMSTVLSLEGTYKAELYYDGEVITTHPVHVRLEQAS</sequence>
<dbReference type="Pfam" id="PF22091">
    <property type="entry name" value="DUF6941"/>
    <property type="match status" value="1"/>
</dbReference>
<gene>
    <name evidence="1" type="ORF">BRLA_c022110</name>
</gene>